<evidence type="ECO:0000313" key="2">
    <source>
        <dbReference type="Proteomes" id="UP000030746"/>
    </source>
</evidence>
<accession>V4A1H6</accession>
<dbReference type="HOGENOM" id="CLU_1125638_0_0_1"/>
<keyword evidence="2" id="KW-1185">Reference proteome</keyword>
<dbReference type="GeneID" id="20239627"/>
<dbReference type="Proteomes" id="UP000030746">
    <property type="component" value="Unassembled WGS sequence"/>
</dbReference>
<reference evidence="1 2" key="1">
    <citation type="journal article" date="2013" name="Nature">
        <title>Insights into bilaterian evolution from three spiralian genomes.</title>
        <authorList>
            <person name="Simakov O."/>
            <person name="Marletaz F."/>
            <person name="Cho S.J."/>
            <person name="Edsinger-Gonzales E."/>
            <person name="Havlak P."/>
            <person name="Hellsten U."/>
            <person name="Kuo D.H."/>
            <person name="Larsson T."/>
            <person name="Lv J."/>
            <person name="Arendt D."/>
            <person name="Savage R."/>
            <person name="Osoegawa K."/>
            <person name="de Jong P."/>
            <person name="Grimwood J."/>
            <person name="Chapman J.A."/>
            <person name="Shapiro H."/>
            <person name="Aerts A."/>
            <person name="Otillar R.P."/>
            <person name="Terry A.Y."/>
            <person name="Boore J.L."/>
            <person name="Grigoriev I.V."/>
            <person name="Lindberg D.R."/>
            <person name="Seaver E.C."/>
            <person name="Weisblat D.A."/>
            <person name="Putnam N.H."/>
            <person name="Rokhsar D.S."/>
        </authorList>
    </citation>
    <scope>NUCLEOTIDE SEQUENCE [LARGE SCALE GENOMIC DNA]</scope>
</reference>
<name>V4A1H6_LOTGI</name>
<organism evidence="1 2">
    <name type="scientific">Lottia gigantea</name>
    <name type="common">Giant owl limpet</name>
    <dbReference type="NCBI Taxonomy" id="225164"/>
    <lineage>
        <taxon>Eukaryota</taxon>
        <taxon>Metazoa</taxon>
        <taxon>Spiralia</taxon>
        <taxon>Lophotrochozoa</taxon>
        <taxon>Mollusca</taxon>
        <taxon>Gastropoda</taxon>
        <taxon>Patellogastropoda</taxon>
        <taxon>Lottioidea</taxon>
        <taxon>Lottiidae</taxon>
        <taxon>Lottia</taxon>
    </lineage>
</organism>
<dbReference type="RefSeq" id="XP_009058828.1">
    <property type="nucleotide sequence ID" value="XM_009060580.1"/>
</dbReference>
<sequence>MSLILKHEQHKFEGDGFFSALSSLIPKVANFVSKFLISSGAQALRAVAKAGVNISETVKRSTINTVSILLSWKIRNIIIQNQDTSLIDANISYHEEYLKHRRQWEILPNSVTNIRGFKIVHRDIENRTSAAGAATGGISAAVKAANAKKAADAKATEERRLNLIMEKEVKGSGVGHMIGTIKEFGKRFGEETKKTVKQGLNKLVDSIDTGEVKVKHKGNGIFVKNIHTGEGLSLSKYKGGVIFGNIE</sequence>
<dbReference type="AlphaFoldDB" id="V4A1H6"/>
<dbReference type="KEGG" id="lgi:LOTGIDRAFT_164092"/>
<proteinExistence type="predicted"/>
<dbReference type="EMBL" id="KB202408">
    <property type="protein sequence ID" value="ESO90507.1"/>
    <property type="molecule type" value="Genomic_DNA"/>
</dbReference>
<gene>
    <name evidence="1" type="ORF">LOTGIDRAFT_164092</name>
</gene>
<evidence type="ECO:0000313" key="1">
    <source>
        <dbReference type="EMBL" id="ESO90507.1"/>
    </source>
</evidence>
<protein>
    <submittedName>
        <fullName evidence="1">Uncharacterized protein</fullName>
    </submittedName>
</protein>
<dbReference type="CTD" id="20239627"/>